<name>A0A497E4E6_UNCAE</name>
<evidence type="ECO:0000313" key="2">
    <source>
        <dbReference type="Proteomes" id="UP000279422"/>
    </source>
</evidence>
<dbReference type="AlphaFoldDB" id="A0A497E4E6"/>
<sequence length="61" mass="6803">MQEKKFFTAGLTKPARCEIIFKTSPCPSAAKKSLSTAQGRGLCKVFTSFTFPTEIKREDNE</sequence>
<accession>A0A497E4E6</accession>
<dbReference type="Proteomes" id="UP000279422">
    <property type="component" value="Unassembled WGS sequence"/>
</dbReference>
<dbReference type="EMBL" id="QMPZ01000028">
    <property type="protein sequence ID" value="RLE09812.1"/>
    <property type="molecule type" value="Genomic_DNA"/>
</dbReference>
<protein>
    <submittedName>
        <fullName evidence="1">Uncharacterized protein</fullName>
    </submittedName>
</protein>
<evidence type="ECO:0000313" key="1">
    <source>
        <dbReference type="EMBL" id="RLE09812.1"/>
    </source>
</evidence>
<reference evidence="1 2" key="1">
    <citation type="submission" date="2018-06" db="EMBL/GenBank/DDBJ databases">
        <title>Extensive metabolic versatility and redundancy in microbially diverse, dynamic hydrothermal sediments.</title>
        <authorList>
            <person name="Dombrowski N."/>
            <person name="Teske A."/>
            <person name="Baker B.J."/>
        </authorList>
    </citation>
    <scope>NUCLEOTIDE SEQUENCE [LARGE SCALE GENOMIC DNA]</scope>
    <source>
        <strain evidence="1">B47_G16</strain>
    </source>
</reference>
<proteinExistence type="predicted"/>
<organism evidence="1 2">
    <name type="scientific">Aerophobetes bacterium</name>
    <dbReference type="NCBI Taxonomy" id="2030807"/>
    <lineage>
        <taxon>Bacteria</taxon>
        <taxon>Candidatus Aerophobota</taxon>
    </lineage>
</organism>
<comment type="caution">
    <text evidence="1">The sequence shown here is derived from an EMBL/GenBank/DDBJ whole genome shotgun (WGS) entry which is preliminary data.</text>
</comment>
<gene>
    <name evidence="1" type="ORF">DRJ00_03245</name>
</gene>